<keyword evidence="1" id="KW-0472">Membrane</keyword>
<organism evidence="2 3">
    <name type="scientific">Candidatus Treponema excrementipullorum</name>
    <dbReference type="NCBI Taxonomy" id="2838768"/>
    <lineage>
        <taxon>Bacteria</taxon>
        <taxon>Pseudomonadati</taxon>
        <taxon>Spirochaetota</taxon>
        <taxon>Spirochaetia</taxon>
        <taxon>Spirochaetales</taxon>
        <taxon>Treponemataceae</taxon>
        <taxon>Treponema</taxon>
    </lineage>
</organism>
<keyword evidence="1" id="KW-0812">Transmembrane</keyword>
<name>A0A9E2L1J5_9SPIR</name>
<comment type="caution">
    <text evidence="2">The sequence shown here is derived from an EMBL/GenBank/DDBJ whole genome shotgun (WGS) entry which is preliminary data.</text>
</comment>
<dbReference type="EMBL" id="JAHLFV010000064">
    <property type="protein sequence ID" value="MBU3849480.1"/>
    <property type="molecule type" value="Genomic_DNA"/>
</dbReference>
<dbReference type="AlphaFoldDB" id="A0A9E2L1J5"/>
<evidence type="ECO:0000313" key="2">
    <source>
        <dbReference type="EMBL" id="MBU3849480.1"/>
    </source>
</evidence>
<accession>A0A9E2L1J5</accession>
<reference evidence="2" key="1">
    <citation type="journal article" date="2021" name="PeerJ">
        <title>Extensive microbial diversity within the chicken gut microbiome revealed by metagenomics and culture.</title>
        <authorList>
            <person name="Gilroy R."/>
            <person name="Ravi A."/>
            <person name="Getino M."/>
            <person name="Pursley I."/>
            <person name="Horton D.L."/>
            <person name="Alikhan N.F."/>
            <person name="Baker D."/>
            <person name="Gharbi K."/>
            <person name="Hall N."/>
            <person name="Watson M."/>
            <person name="Adriaenssens E.M."/>
            <person name="Foster-Nyarko E."/>
            <person name="Jarju S."/>
            <person name="Secka A."/>
            <person name="Antonio M."/>
            <person name="Oren A."/>
            <person name="Chaudhuri R.R."/>
            <person name="La Ragione R."/>
            <person name="Hildebrand F."/>
            <person name="Pallen M.J."/>
        </authorList>
    </citation>
    <scope>NUCLEOTIDE SEQUENCE</scope>
    <source>
        <strain evidence="2">Gambia15-2214</strain>
    </source>
</reference>
<sequence>MLGIVNWIAIPLLVLGLIFGIIGICGKKRSGAAIAGTIICALFLLIGVVRLAVGSKMMADAAKPETVEKLYDTTSDLQDLSNRLNELNNMLNTN</sequence>
<feature type="transmembrane region" description="Helical" evidence="1">
    <location>
        <begin position="6"/>
        <end position="25"/>
    </location>
</feature>
<evidence type="ECO:0000256" key="1">
    <source>
        <dbReference type="SAM" id="Phobius"/>
    </source>
</evidence>
<feature type="transmembrane region" description="Helical" evidence="1">
    <location>
        <begin position="32"/>
        <end position="53"/>
    </location>
</feature>
<protein>
    <submittedName>
        <fullName evidence="2">Uncharacterized protein</fullName>
    </submittedName>
</protein>
<keyword evidence="1" id="KW-1133">Transmembrane helix</keyword>
<dbReference type="Proteomes" id="UP000823914">
    <property type="component" value="Unassembled WGS sequence"/>
</dbReference>
<evidence type="ECO:0000313" key="3">
    <source>
        <dbReference type="Proteomes" id="UP000823914"/>
    </source>
</evidence>
<reference evidence="2" key="2">
    <citation type="submission" date="2021-04" db="EMBL/GenBank/DDBJ databases">
        <authorList>
            <person name="Gilroy R."/>
        </authorList>
    </citation>
    <scope>NUCLEOTIDE SEQUENCE</scope>
    <source>
        <strain evidence="2">Gambia15-2214</strain>
    </source>
</reference>
<proteinExistence type="predicted"/>
<gene>
    <name evidence="2" type="ORF">IAA16_02820</name>
</gene>